<dbReference type="STRING" id="981085.W9QEX4"/>
<dbReference type="Gene3D" id="3.10.20.90">
    <property type="entry name" value="Phosphatidylinositol 3-kinase Catalytic Subunit, Chain A, domain 1"/>
    <property type="match status" value="3"/>
</dbReference>
<dbReference type="SUPFAM" id="SSF54236">
    <property type="entry name" value="Ubiquitin-like"/>
    <property type="match status" value="3"/>
</dbReference>
<feature type="domain" description="Ubiquitin-like" evidence="1">
    <location>
        <begin position="1"/>
        <end position="71"/>
    </location>
</feature>
<proteinExistence type="predicted"/>
<dbReference type="GO" id="GO:0005829">
    <property type="term" value="C:cytosol"/>
    <property type="evidence" value="ECO:0007669"/>
    <property type="project" value="TreeGrafter"/>
</dbReference>
<name>W9QEX4_9ROSA</name>
<sequence>MDLIFEPQKRKPFTIEVGYFDTVEEIKQKVEKYQRIPVSDQTLVFNGQVLPDDGDIASCVLLHNSRINLIIASDEKTVSLNVKIPTPEQHVATIEIDVDDTVLNLKNKILQVEKTLAAANRSLLVLHSKGPELQDHRTFGECEVSDGAEIEVSSRRPVSNKKLKVILQSKCETMRIPVEVNPADNVMELRKECQRLNQEVNFPLPPEGYFFIHKQAVMDDNRSFWWHNVGNGNIIEVFPGSVSGGS</sequence>
<dbReference type="InterPro" id="IPR019954">
    <property type="entry name" value="Ubiquitin_CS"/>
</dbReference>
<dbReference type="GO" id="GO:0043161">
    <property type="term" value="P:proteasome-mediated ubiquitin-dependent protein catabolic process"/>
    <property type="evidence" value="ECO:0007669"/>
    <property type="project" value="TreeGrafter"/>
</dbReference>
<dbReference type="PANTHER" id="PTHR10621:SF38">
    <property type="entry name" value="UBIQUITIN DOMAIN-CONTAINING PROTEIN 7SL RNA1-RELATED"/>
    <property type="match status" value="1"/>
</dbReference>
<gene>
    <name evidence="2" type="ORF">L484_014811</name>
</gene>
<dbReference type="GO" id="GO:0070628">
    <property type="term" value="F:proteasome binding"/>
    <property type="evidence" value="ECO:0007669"/>
    <property type="project" value="TreeGrafter"/>
</dbReference>
<evidence type="ECO:0000259" key="1">
    <source>
        <dbReference type="PROSITE" id="PS50053"/>
    </source>
</evidence>
<dbReference type="Proteomes" id="UP000030645">
    <property type="component" value="Unassembled WGS sequence"/>
</dbReference>
<dbReference type="KEGG" id="mnt:21397933"/>
<dbReference type="AlphaFoldDB" id="W9QEX4"/>
<organism evidence="2 3">
    <name type="scientific">Morus notabilis</name>
    <dbReference type="NCBI Taxonomy" id="981085"/>
    <lineage>
        <taxon>Eukaryota</taxon>
        <taxon>Viridiplantae</taxon>
        <taxon>Streptophyta</taxon>
        <taxon>Embryophyta</taxon>
        <taxon>Tracheophyta</taxon>
        <taxon>Spermatophyta</taxon>
        <taxon>Magnoliopsida</taxon>
        <taxon>eudicotyledons</taxon>
        <taxon>Gunneridae</taxon>
        <taxon>Pentapetalae</taxon>
        <taxon>rosids</taxon>
        <taxon>fabids</taxon>
        <taxon>Rosales</taxon>
        <taxon>Moraceae</taxon>
        <taxon>Moreae</taxon>
        <taxon>Morus</taxon>
    </lineage>
</organism>
<dbReference type="SMART" id="SM00213">
    <property type="entry name" value="UBQ"/>
    <property type="match status" value="2"/>
</dbReference>
<dbReference type="InterPro" id="IPR029071">
    <property type="entry name" value="Ubiquitin-like_domsf"/>
</dbReference>
<dbReference type="PROSITE" id="PS00299">
    <property type="entry name" value="UBIQUITIN_1"/>
    <property type="match status" value="1"/>
</dbReference>
<dbReference type="CDD" id="cd17039">
    <property type="entry name" value="Ubl_ubiquitin_like"/>
    <property type="match status" value="2"/>
</dbReference>
<keyword evidence="3" id="KW-1185">Reference proteome</keyword>
<dbReference type="GO" id="GO:0005654">
    <property type="term" value="C:nucleoplasm"/>
    <property type="evidence" value="ECO:0007669"/>
    <property type="project" value="TreeGrafter"/>
</dbReference>
<dbReference type="InterPro" id="IPR019956">
    <property type="entry name" value="Ubiquitin_dom"/>
</dbReference>
<dbReference type="FunFam" id="3.10.20.90:FF:000341">
    <property type="entry name" value="Ubiquitin-like superfamily protein"/>
    <property type="match status" value="1"/>
</dbReference>
<reference evidence="3" key="1">
    <citation type="submission" date="2013-01" db="EMBL/GenBank/DDBJ databases">
        <title>Draft Genome Sequence of a Mulberry Tree, Morus notabilis C.K. Schneid.</title>
        <authorList>
            <person name="He N."/>
            <person name="Zhao S."/>
        </authorList>
    </citation>
    <scope>NUCLEOTIDE SEQUENCE</scope>
</reference>
<dbReference type="InterPro" id="IPR000626">
    <property type="entry name" value="Ubiquitin-like_dom"/>
</dbReference>
<dbReference type="Pfam" id="PF00240">
    <property type="entry name" value="ubiquitin"/>
    <property type="match status" value="2"/>
</dbReference>
<dbReference type="PRINTS" id="PR00348">
    <property type="entry name" value="UBIQUITIN"/>
</dbReference>
<feature type="domain" description="Ubiquitin-like" evidence="1">
    <location>
        <begin position="78"/>
        <end position="159"/>
    </location>
</feature>
<accession>W9QEX4</accession>
<dbReference type="PROSITE" id="PS50053">
    <property type="entry name" value="UBIQUITIN_2"/>
    <property type="match status" value="2"/>
</dbReference>
<dbReference type="eggNOG" id="KOG0001">
    <property type="taxonomic scope" value="Eukaryota"/>
</dbReference>
<dbReference type="GO" id="GO:0031593">
    <property type="term" value="F:polyubiquitin modification-dependent protein binding"/>
    <property type="evidence" value="ECO:0007669"/>
    <property type="project" value="TreeGrafter"/>
</dbReference>
<protein>
    <recommendedName>
        <fullName evidence="1">Ubiquitin-like domain-containing protein</fullName>
    </recommendedName>
</protein>
<dbReference type="PANTHER" id="PTHR10621">
    <property type="entry name" value="UV EXCISION REPAIR PROTEIN RAD23"/>
    <property type="match status" value="1"/>
</dbReference>
<evidence type="ECO:0000313" key="2">
    <source>
        <dbReference type="EMBL" id="EXB31384.1"/>
    </source>
</evidence>
<dbReference type="GO" id="GO:0043130">
    <property type="term" value="F:ubiquitin binding"/>
    <property type="evidence" value="ECO:0007669"/>
    <property type="project" value="TreeGrafter"/>
</dbReference>
<dbReference type="OrthoDB" id="419317at2759"/>
<evidence type="ECO:0000313" key="3">
    <source>
        <dbReference type="Proteomes" id="UP000030645"/>
    </source>
</evidence>
<dbReference type="EMBL" id="KE343506">
    <property type="protein sequence ID" value="EXB31384.1"/>
    <property type="molecule type" value="Genomic_DNA"/>
</dbReference>